<feature type="region of interest" description="Disordered" evidence="1">
    <location>
        <begin position="138"/>
        <end position="158"/>
    </location>
</feature>
<proteinExistence type="predicted"/>
<keyword evidence="3" id="KW-1185">Reference proteome</keyword>
<dbReference type="Proteomes" id="UP000015106">
    <property type="component" value="Chromosome 2"/>
</dbReference>
<feature type="compositionally biased region" description="Basic and acidic residues" evidence="1">
    <location>
        <begin position="231"/>
        <end position="244"/>
    </location>
</feature>
<reference evidence="3" key="1">
    <citation type="journal article" date="2013" name="Nature">
        <title>Draft genome of the wheat A-genome progenitor Triticum urartu.</title>
        <authorList>
            <person name="Ling H.Q."/>
            <person name="Zhao S."/>
            <person name="Liu D."/>
            <person name="Wang J."/>
            <person name="Sun H."/>
            <person name="Zhang C."/>
            <person name="Fan H."/>
            <person name="Li D."/>
            <person name="Dong L."/>
            <person name="Tao Y."/>
            <person name="Gao C."/>
            <person name="Wu H."/>
            <person name="Li Y."/>
            <person name="Cui Y."/>
            <person name="Guo X."/>
            <person name="Zheng S."/>
            <person name="Wang B."/>
            <person name="Yu K."/>
            <person name="Liang Q."/>
            <person name="Yang W."/>
            <person name="Lou X."/>
            <person name="Chen J."/>
            <person name="Feng M."/>
            <person name="Jian J."/>
            <person name="Zhang X."/>
            <person name="Luo G."/>
            <person name="Jiang Y."/>
            <person name="Liu J."/>
            <person name="Wang Z."/>
            <person name="Sha Y."/>
            <person name="Zhang B."/>
            <person name="Wu H."/>
            <person name="Tang D."/>
            <person name="Shen Q."/>
            <person name="Xue P."/>
            <person name="Zou S."/>
            <person name="Wang X."/>
            <person name="Liu X."/>
            <person name="Wang F."/>
            <person name="Yang Y."/>
            <person name="An X."/>
            <person name="Dong Z."/>
            <person name="Zhang K."/>
            <person name="Zhang X."/>
            <person name="Luo M.C."/>
            <person name="Dvorak J."/>
            <person name="Tong Y."/>
            <person name="Wang J."/>
            <person name="Yang H."/>
            <person name="Li Z."/>
            <person name="Wang D."/>
            <person name="Zhang A."/>
            <person name="Wang J."/>
        </authorList>
    </citation>
    <scope>NUCLEOTIDE SEQUENCE</scope>
    <source>
        <strain evidence="3">cv. G1812</strain>
    </source>
</reference>
<evidence type="ECO:0000313" key="2">
    <source>
        <dbReference type="EnsemblPlants" id="TuG1812G0200001488.01.T01.cds258225"/>
    </source>
</evidence>
<name>A0A8R7PB45_TRIUA</name>
<accession>A0A8R7PB45</accession>
<protein>
    <submittedName>
        <fullName evidence="2">Uncharacterized protein</fullName>
    </submittedName>
</protein>
<evidence type="ECO:0000256" key="1">
    <source>
        <dbReference type="SAM" id="MobiDB-lite"/>
    </source>
</evidence>
<feature type="region of interest" description="Disordered" evidence="1">
    <location>
        <begin position="231"/>
        <end position="281"/>
    </location>
</feature>
<dbReference type="Gramene" id="TuG1812G0200001488.01.T01">
    <property type="protein sequence ID" value="TuG1812G0200001488.01.T01.cds258225"/>
    <property type="gene ID" value="TuG1812G0200001488.01"/>
</dbReference>
<reference evidence="2" key="2">
    <citation type="submission" date="2018-03" db="EMBL/GenBank/DDBJ databases">
        <title>The Triticum urartu genome reveals the dynamic nature of wheat genome evolution.</title>
        <authorList>
            <person name="Ling H."/>
            <person name="Ma B."/>
            <person name="Shi X."/>
            <person name="Liu H."/>
            <person name="Dong L."/>
            <person name="Sun H."/>
            <person name="Cao Y."/>
            <person name="Gao Q."/>
            <person name="Zheng S."/>
            <person name="Li Y."/>
            <person name="Yu Y."/>
            <person name="Du H."/>
            <person name="Qi M."/>
            <person name="Li Y."/>
            <person name="Yu H."/>
            <person name="Cui Y."/>
            <person name="Wang N."/>
            <person name="Chen C."/>
            <person name="Wu H."/>
            <person name="Zhao Y."/>
            <person name="Zhang J."/>
            <person name="Li Y."/>
            <person name="Zhou W."/>
            <person name="Zhang B."/>
            <person name="Hu W."/>
            <person name="Eijk M."/>
            <person name="Tang J."/>
            <person name="Witsenboer H."/>
            <person name="Zhao S."/>
            <person name="Li Z."/>
            <person name="Zhang A."/>
            <person name="Wang D."/>
            <person name="Liang C."/>
        </authorList>
    </citation>
    <scope>NUCLEOTIDE SEQUENCE [LARGE SCALE GENOMIC DNA]</scope>
    <source>
        <strain evidence="2">cv. G1812</strain>
    </source>
</reference>
<dbReference type="EnsemblPlants" id="TuG1812G0200001488.01.T01">
    <property type="protein sequence ID" value="TuG1812G0200001488.01.T01.cds258225"/>
    <property type="gene ID" value="TuG1812G0200001488.01"/>
</dbReference>
<dbReference type="AlphaFoldDB" id="A0A8R7PB45"/>
<sequence>MSGRVGPDERPDLLHEPAGVGELREAVEGVDGVRELEHLDRLPLPPQHGAVPPLPVLQRVQPADGHHRRRERLRQLGLRARLARHVRRRVVPVRPLRQERPPRPVGAPHVHHRRHALQPQLRLRALLAAEVRLQEDDAGEADGAAGGRRVRPPLGDVVDDVAPRAVPAEEAAGEVDRDGGVRGEAAGGAEVAEHVHAVVVGGRVAVLGREAVVHGHDDGAQLAAEAAAHAVDGRGGRGEQREAAAVEVDEDGERGPPGRLRRGGVDARPEVPGGVDGDVGGADAVRVRARPRGRLPVAEGEEEAVDGPVAALRDVVGGDEREQLEPHRPRQRRRRRPRALVAGACFLVLRRGLHVSVSLLPC</sequence>
<organism evidence="2 3">
    <name type="scientific">Triticum urartu</name>
    <name type="common">Red wild einkorn</name>
    <name type="synonym">Crithodium urartu</name>
    <dbReference type="NCBI Taxonomy" id="4572"/>
    <lineage>
        <taxon>Eukaryota</taxon>
        <taxon>Viridiplantae</taxon>
        <taxon>Streptophyta</taxon>
        <taxon>Embryophyta</taxon>
        <taxon>Tracheophyta</taxon>
        <taxon>Spermatophyta</taxon>
        <taxon>Magnoliopsida</taxon>
        <taxon>Liliopsida</taxon>
        <taxon>Poales</taxon>
        <taxon>Poaceae</taxon>
        <taxon>BOP clade</taxon>
        <taxon>Pooideae</taxon>
        <taxon>Triticodae</taxon>
        <taxon>Triticeae</taxon>
        <taxon>Triticinae</taxon>
        <taxon>Triticum</taxon>
    </lineage>
</organism>
<reference evidence="2" key="3">
    <citation type="submission" date="2022-06" db="UniProtKB">
        <authorList>
            <consortium name="EnsemblPlants"/>
        </authorList>
    </citation>
    <scope>IDENTIFICATION</scope>
</reference>
<evidence type="ECO:0000313" key="3">
    <source>
        <dbReference type="Proteomes" id="UP000015106"/>
    </source>
</evidence>